<accession>A0A4U1G8C7</accession>
<dbReference type="AlphaFoldDB" id="A0A4U1G8C7"/>
<gene>
    <name evidence="1" type="ORF">FBD94_14570</name>
</gene>
<proteinExistence type="predicted"/>
<organism evidence="1 2">
    <name type="scientific">Pedobacter hiemivivus</name>
    <dbReference type="NCBI Taxonomy" id="2530454"/>
    <lineage>
        <taxon>Bacteria</taxon>
        <taxon>Pseudomonadati</taxon>
        <taxon>Bacteroidota</taxon>
        <taxon>Sphingobacteriia</taxon>
        <taxon>Sphingobacteriales</taxon>
        <taxon>Sphingobacteriaceae</taxon>
        <taxon>Pedobacter</taxon>
    </lineage>
</organism>
<evidence type="ECO:0000313" key="2">
    <source>
        <dbReference type="Proteomes" id="UP000309594"/>
    </source>
</evidence>
<dbReference type="Proteomes" id="UP000309594">
    <property type="component" value="Unassembled WGS sequence"/>
</dbReference>
<protein>
    <submittedName>
        <fullName evidence="1">Uncharacterized protein</fullName>
    </submittedName>
</protein>
<comment type="caution">
    <text evidence="1">The sequence shown here is derived from an EMBL/GenBank/DDBJ whole genome shotgun (WGS) entry which is preliminary data.</text>
</comment>
<sequence>MVIIQDSSVLHQHIMLGEVVLALDLSFKLFGAGSVGYTTLMGTPFHLDQPNYSNTYIKTQTYSGGQ</sequence>
<name>A0A4U1G8C7_9SPHI</name>
<reference evidence="1 2" key="1">
    <citation type="submission" date="2019-04" db="EMBL/GenBank/DDBJ databases">
        <title>Pedobacter sp. RP-1-16 sp. nov., isolated from Arctic soil.</title>
        <authorList>
            <person name="Dahal R.H."/>
            <person name="Kim D.-U."/>
        </authorList>
    </citation>
    <scope>NUCLEOTIDE SEQUENCE [LARGE SCALE GENOMIC DNA]</scope>
    <source>
        <strain evidence="1 2">RP-1-16</strain>
    </source>
</reference>
<dbReference type="RefSeq" id="WP_136880706.1">
    <property type="nucleotide sequence ID" value="NZ_SWDX01000005.1"/>
</dbReference>
<evidence type="ECO:0000313" key="1">
    <source>
        <dbReference type="EMBL" id="TKC60137.1"/>
    </source>
</evidence>
<dbReference type="EMBL" id="SWDX01000005">
    <property type="protein sequence ID" value="TKC60137.1"/>
    <property type="molecule type" value="Genomic_DNA"/>
</dbReference>